<protein>
    <submittedName>
        <fullName evidence="4">Uncharacterized protein</fullName>
    </submittedName>
</protein>
<gene>
    <name evidence="4" type="ORF">LY90DRAFT_221460</name>
</gene>
<evidence type="ECO:0000256" key="3">
    <source>
        <dbReference type="SAM" id="Phobius"/>
    </source>
</evidence>
<accession>A0A1Y2FMY3</accession>
<evidence type="ECO:0000313" key="5">
    <source>
        <dbReference type="Proteomes" id="UP000193920"/>
    </source>
</evidence>
<keyword evidence="5" id="KW-1185">Reference proteome</keyword>
<keyword evidence="1" id="KW-0175">Coiled coil</keyword>
<feature type="compositionally biased region" description="Basic and acidic residues" evidence="2">
    <location>
        <begin position="191"/>
        <end position="229"/>
    </location>
</feature>
<sequence length="478" mass="55403">MINSPSSKRNSTHNDDLSIVTKKNGFNESSLRESVIIPNSPNINNLVIDHYLSPTSECENSPLSATTKSFHNESFVQEEEFNLSDVGNLKKYLYFVSLLNQNFSFKDFAILKITDDNIKLAVVPKNERENYSKYFFDPLLNIKDLDEKIINSIFRNHSINFQVSPIIENDSENTNKNNNNTNNNNSNDDNNIFKEKENDIKNLNDNKSFKENNENKKKADNDNENEKSSSENNTKTPNSTKKYNWDLINIGNPSDLIILDIEKLFKNTYCAKGSMFKGNSNIFQFNTENNVYLLQTSSKSKKNEICNIIRIIGGMQNPIQKSSHSSWNPKMDIIKHENENEENIIKYLFTTFKKYERTTTELENELREKTKLLKEILEDFNNLSKSNMSVIKDLQSAKEQNIVLQEKINDMKEENESSVNKIRLLHMRLENNKKTLNACQKMFTELEEKSNNQTKSYRNIIIIALSILVCLIAILYIK</sequence>
<evidence type="ECO:0000313" key="4">
    <source>
        <dbReference type="EMBL" id="ORY84586.1"/>
    </source>
</evidence>
<dbReference type="OrthoDB" id="10446479at2759"/>
<name>A0A1Y2FMY3_9FUNG</name>
<keyword evidence="3" id="KW-0472">Membrane</keyword>
<feature type="region of interest" description="Disordered" evidence="2">
    <location>
        <begin position="170"/>
        <end position="244"/>
    </location>
</feature>
<organism evidence="4 5">
    <name type="scientific">Neocallimastix californiae</name>
    <dbReference type="NCBI Taxonomy" id="1754190"/>
    <lineage>
        <taxon>Eukaryota</taxon>
        <taxon>Fungi</taxon>
        <taxon>Fungi incertae sedis</taxon>
        <taxon>Chytridiomycota</taxon>
        <taxon>Chytridiomycota incertae sedis</taxon>
        <taxon>Neocallimastigomycetes</taxon>
        <taxon>Neocallimastigales</taxon>
        <taxon>Neocallimastigaceae</taxon>
        <taxon>Neocallimastix</taxon>
    </lineage>
</organism>
<evidence type="ECO:0000256" key="2">
    <source>
        <dbReference type="SAM" id="MobiDB-lite"/>
    </source>
</evidence>
<dbReference type="AlphaFoldDB" id="A0A1Y2FMY3"/>
<comment type="caution">
    <text evidence="4">The sequence shown here is derived from an EMBL/GenBank/DDBJ whole genome shotgun (WGS) entry which is preliminary data.</text>
</comment>
<keyword evidence="3" id="KW-0812">Transmembrane</keyword>
<keyword evidence="3" id="KW-1133">Transmembrane helix</keyword>
<feature type="compositionally biased region" description="Low complexity" evidence="2">
    <location>
        <begin position="172"/>
        <end position="190"/>
    </location>
</feature>
<dbReference type="Proteomes" id="UP000193920">
    <property type="component" value="Unassembled WGS sequence"/>
</dbReference>
<feature type="transmembrane region" description="Helical" evidence="3">
    <location>
        <begin position="457"/>
        <end position="477"/>
    </location>
</feature>
<feature type="coiled-coil region" evidence="1">
    <location>
        <begin position="352"/>
        <end position="449"/>
    </location>
</feature>
<evidence type="ECO:0000256" key="1">
    <source>
        <dbReference type="SAM" id="Coils"/>
    </source>
</evidence>
<reference evidence="4 5" key="1">
    <citation type="submission" date="2016-08" db="EMBL/GenBank/DDBJ databases">
        <title>A Parts List for Fungal Cellulosomes Revealed by Comparative Genomics.</title>
        <authorList>
            <consortium name="DOE Joint Genome Institute"/>
            <person name="Haitjema C.H."/>
            <person name="Gilmore S.P."/>
            <person name="Henske J.K."/>
            <person name="Solomon K.V."/>
            <person name="De Groot R."/>
            <person name="Kuo A."/>
            <person name="Mondo S.J."/>
            <person name="Salamov A.A."/>
            <person name="Labutti K."/>
            <person name="Zhao Z."/>
            <person name="Chiniquy J."/>
            <person name="Barry K."/>
            <person name="Brewer H.M."/>
            <person name="Purvine S.O."/>
            <person name="Wright A.T."/>
            <person name="Boxma B."/>
            <person name="Van Alen T."/>
            <person name="Hackstein J.H."/>
            <person name="Baker S.E."/>
            <person name="Grigoriev I.V."/>
            <person name="O'Malley M.A."/>
        </authorList>
    </citation>
    <scope>NUCLEOTIDE SEQUENCE [LARGE SCALE GENOMIC DNA]</scope>
    <source>
        <strain evidence="4 5">G1</strain>
    </source>
</reference>
<dbReference type="EMBL" id="MCOG01000005">
    <property type="protein sequence ID" value="ORY84586.1"/>
    <property type="molecule type" value="Genomic_DNA"/>
</dbReference>
<proteinExistence type="predicted"/>